<dbReference type="OrthoDB" id="7062584at2"/>
<protein>
    <submittedName>
        <fullName evidence="1">Nitroimidazol reductase NimA-like FMN-containing flavoprotein (Pyridoxamine 5'-phosphate oxidase superfamily)</fullName>
    </submittedName>
</protein>
<dbReference type="SUPFAM" id="SSF50475">
    <property type="entry name" value="FMN-binding split barrel"/>
    <property type="match status" value="1"/>
</dbReference>
<gene>
    <name evidence="1" type="ORF">CLV92_105202</name>
</gene>
<dbReference type="InterPro" id="IPR024747">
    <property type="entry name" value="Pyridox_Oxase-rel"/>
</dbReference>
<proteinExistence type="predicted"/>
<evidence type="ECO:0000313" key="1">
    <source>
        <dbReference type="EMBL" id="PPK96100.1"/>
    </source>
</evidence>
<dbReference type="Pfam" id="PF12900">
    <property type="entry name" value="Pyridox_ox_2"/>
    <property type="match status" value="1"/>
</dbReference>
<name>A0A2S6IPN8_9ACTN</name>
<dbReference type="AlphaFoldDB" id="A0A2S6IPN8"/>
<sequence length="151" mass="16242">MTRTTDDAALEVLSAEECYRLLATQQLGRLGLISNGNQIIMPVNYGLDGPVVVVRLGQGSVLRAADHANVAFEVDSIDPATHSGWSVLVRGLAEEVGDRHERGLAQRTRDTAVESWAPGERGHWLRVIPQAISGRRIVAGVPVDLLVDLGS</sequence>
<dbReference type="RefSeq" id="WP_158257177.1">
    <property type="nucleotide sequence ID" value="NZ_PTJD01000005.1"/>
</dbReference>
<reference evidence="1 2" key="1">
    <citation type="submission" date="2018-02" db="EMBL/GenBank/DDBJ databases">
        <title>Genomic Encyclopedia of Archaeal and Bacterial Type Strains, Phase II (KMG-II): from individual species to whole genera.</title>
        <authorList>
            <person name="Goeker M."/>
        </authorList>
    </citation>
    <scope>NUCLEOTIDE SEQUENCE [LARGE SCALE GENOMIC DNA]</scope>
    <source>
        <strain evidence="1 2">DSM 22857</strain>
    </source>
</reference>
<dbReference type="EMBL" id="PTJD01000005">
    <property type="protein sequence ID" value="PPK96100.1"/>
    <property type="molecule type" value="Genomic_DNA"/>
</dbReference>
<dbReference type="Proteomes" id="UP000239485">
    <property type="component" value="Unassembled WGS sequence"/>
</dbReference>
<accession>A0A2S6IPN8</accession>
<dbReference type="InterPro" id="IPR012349">
    <property type="entry name" value="Split_barrel_FMN-bd"/>
</dbReference>
<keyword evidence="2" id="KW-1185">Reference proteome</keyword>
<dbReference type="Gene3D" id="2.30.110.10">
    <property type="entry name" value="Electron Transport, Fmn-binding Protein, Chain A"/>
    <property type="match status" value="1"/>
</dbReference>
<comment type="caution">
    <text evidence="1">The sequence shown here is derived from an EMBL/GenBank/DDBJ whole genome shotgun (WGS) entry which is preliminary data.</text>
</comment>
<organism evidence="1 2">
    <name type="scientific">Kineococcus xinjiangensis</name>
    <dbReference type="NCBI Taxonomy" id="512762"/>
    <lineage>
        <taxon>Bacteria</taxon>
        <taxon>Bacillati</taxon>
        <taxon>Actinomycetota</taxon>
        <taxon>Actinomycetes</taxon>
        <taxon>Kineosporiales</taxon>
        <taxon>Kineosporiaceae</taxon>
        <taxon>Kineococcus</taxon>
    </lineage>
</organism>
<evidence type="ECO:0000313" key="2">
    <source>
        <dbReference type="Proteomes" id="UP000239485"/>
    </source>
</evidence>